<accession>A0A6J6EJW5</accession>
<dbReference type="InterPro" id="IPR008930">
    <property type="entry name" value="Terpenoid_cyclase/PrenylTrfase"/>
</dbReference>
<organism evidence="1">
    <name type="scientific">freshwater metagenome</name>
    <dbReference type="NCBI Taxonomy" id="449393"/>
    <lineage>
        <taxon>unclassified sequences</taxon>
        <taxon>metagenomes</taxon>
        <taxon>ecological metagenomes</taxon>
    </lineage>
</organism>
<evidence type="ECO:0000313" key="3">
    <source>
        <dbReference type="EMBL" id="CAB5072990.1"/>
    </source>
</evidence>
<sequence length="392" mass="40308">MTKQFTRAMKLFRRGTVVLLIASLAYVAGPVLQVSAITTTVSTRTSDWLAAQVGSDGAVNVPGETFSATTQTMYVANGLAASGQHRDALTRAMGYIATHVNEWVVNDGSGSTVAPLGADLPERLGELILLVHTVGGDPTSFGSPATDLLARAQALYSVSVPGFYGYQEPYSAVQDQSFVVMALVASGITPPSAAVQWIADQQCVGGTNPAGALGGWQAFRVSTNNVLNDCDAPDAVNYAGADTNSTAFAVQALKAAGETAAIPSALGFLHAAQTASGQQAGGFPWFTGGDPDPNSTALAIQALIAAGESPTGGAWTFYGSSPFSILSSWQITTPGPDFGSLYAAWQPGVPSLLATFQGLWGLTLTAFPFPVLPALVEPGIPESTPTVPTFTG</sequence>
<dbReference type="Gene3D" id="1.50.10.20">
    <property type="match status" value="1"/>
</dbReference>
<name>A0A6J6EJW5_9ZZZZ</name>
<protein>
    <submittedName>
        <fullName evidence="1">Unannotated protein</fullName>
    </submittedName>
</protein>
<dbReference type="SUPFAM" id="SSF48239">
    <property type="entry name" value="Terpenoid cyclases/Protein prenyltransferases"/>
    <property type="match status" value="2"/>
</dbReference>
<evidence type="ECO:0000313" key="1">
    <source>
        <dbReference type="EMBL" id="CAB4576387.1"/>
    </source>
</evidence>
<gene>
    <name evidence="1" type="ORF">UFOPK1762_00204</name>
    <name evidence="2" type="ORF">UFOPK1906_01873</name>
    <name evidence="3" type="ORF">UFOPK4371_00106</name>
</gene>
<proteinExistence type="predicted"/>
<dbReference type="AlphaFoldDB" id="A0A6J6EJW5"/>
<dbReference type="EMBL" id="CAEZTY010000004">
    <property type="protein sequence ID" value="CAB4576387.1"/>
    <property type="molecule type" value="Genomic_DNA"/>
</dbReference>
<dbReference type="EMBL" id="CAEZVC010000182">
    <property type="protein sequence ID" value="CAB4637618.1"/>
    <property type="molecule type" value="Genomic_DNA"/>
</dbReference>
<evidence type="ECO:0000313" key="2">
    <source>
        <dbReference type="EMBL" id="CAB4637618.1"/>
    </source>
</evidence>
<dbReference type="EMBL" id="CAFBRD010000002">
    <property type="protein sequence ID" value="CAB5072990.1"/>
    <property type="molecule type" value="Genomic_DNA"/>
</dbReference>
<reference evidence="1" key="1">
    <citation type="submission" date="2020-05" db="EMBL/GenBank/DDBJ databases">
        <authorList>
            <person name="Chiriac C."/>
            <person name="Salcher M."/>
            <person name="Ghai R."/>
            <person name="Kavagutti S V."/>
        </authorList>
    </citation>
    <scope>NUCLEOTIDE SEQUENCE</scope>
</reference>